<dbReference type="Pfam" id="PF10589">
    <property type="entry name" value="NADH_4Fe-4S"/>
    <property type="match status" value="1"/>
</dbReference>
<dbReference type="SUPFAM" id="SSF142984">
    <property type="entry name" value="Nqo1 middle domain-like"/>
    <property type="match status" value="1"/>
</dbReference>
<dbReference type="GO" id="GO:0008137">
    <property type="term" value="F:NADH dehydrogenase (ubiquinone) activity"/>
    <property type="evidence" value="ECO:0007669"/>
    <property type="project" value="InterPro"/>
</dbReference>
<reference evidence="7" key="1">
    <citation type="submission" date="2021-05" db="EMBL/GenBank/DDBJ databases">
        <title>Complete genome sequence of the cellulolytic planctomycete Telmatocola sphagniphila SP2T and characterization of the first cellulase from planctomycetes.</title>
        <authorList>
            <person name="Rakitin A.L."/>
            <person name="Beletsky A.V."/>
            <person name="Naumoff D.G."/>
            <person name="Kulichevskaya I.S."/>
            <person name="Mardanov A.V."/>
            <person name="Ravin N.V."/>
            <person name="Dedysh S.N."/>
        </authorList>
    </citation>
    <scope>NUCLEOTIDE SEQUENCE</scope>
    <source>
        <strain evidence="7">SP2T</strain>
    </source>
</reference>
<dbReference type="GO" id="GO:0051539">
    <property type="term" value="F:4 iron, 4 sulfur cluster binding"/>
    <property type="evidence" value="ECO:0007669"/>
    <property type="project" value="UniProtKB-KW"/>
</dbReference>
<dbReference type="SMART" id="SM00928">
    <property type="entry name" value="NADH_4Fe-4S"/>
    <property type="match status" value="1"/>
</dbReference>
<dbReference type="AlphaFoldDB" id="A0A8E6B7B7"/>
<dbReference type="Pfam" id="PF10531">
    <property type="entry name" value="SLBB"/>
    <property type="match status" value="1"/>
</dbReference>
<evidence type="ECO:0000256" key="1">
    <source>
        <dbReference type="ARBA" id="ARBA00007523"/>
    </source>
</evidence>
<comment type="similarity">
    <text evidence="1">Belongs to the complex I 51 kDa subunit family.</text>
</comment>
<dbReference type="SUPFAM" id="SSF52833">
    <property type="entry name" value="Thioredoxin-like"/>
    <property type="match status" value="1"/>
</dbReference>
<dbReference type="RefSeq" id="WP_213495938.1">
    <property type="nucleotide sequence ID" value="NZ_CP074694.1"/>
</dbReference>
<dbReference type="GO" id="GO:0010181">
    <property type="term" value="F:FMN binding"/>
    <property type="evidence" value="ECO:0007669"/>
    <property type="project" value="InterPro"/>
</dbReference>
<dbReference type="InterPro" id="IPR041921">
    <property type="entry name" value="NuoE_N"/>
</dbReference>
<dbReference type="GO" id="GO:0046872">
    <property type="term" value="F:metal ion binding"/>
    <property type="evidence" value="ECO:0007669"/>
    <property type="project" value="UniProtKB-KW"/>
</dbReference>
<dbReference type="Gene3D" id="3.40.30.10">
    <property type="entry name" value="Glutaredoxin"/>
    <property type="match status" value="1"/>
</dbReference>
<dbReference type="Gene3D" id="1.20.1440.230">
    <property type="entry name" value="NADH-ubiquinone oxidoreductase 51kDa subunit, iron-sulphur binding domain"/>
    <property type="match status" value="1"/>
</dbReference>
<keyword evidence="5" id="KW-0411">Iron-sulfur</keyword>
<dbReference type="InterPro" id="IPR011538">
    <property type="entry name" value="Nuo51_FMN-bd"/>
</dbReference>
<keyword evidence="2" id="KW-0004">4Fe-4S</keyword>
<dbReference type="InterPro" id="IPR001949">
    <property type="entry name" value="NADH-UbQ_OxRdtase_51kDa_CS"/>
</dbReference>
<dbReference type="Gene3D" id="6.10.250.1450">
    <property type="match status" value="1"/>
</dbReference>
<dbReference type="InterPro" id="IPR037225">
    <property type="entry name" value="Nuo51_FMN-bd_sf"/>
</dbReference>
<dbReference type="SUPFAM" id="SSF142019">
    <property type="entry name" value="Nqo1 FMN-binding domain-like"/>
    <property type="match status" value="1"/>
</dbReference>
<protein>
    <submittedName>
        <fullName evidence="7">NAD(P)H-dependent oxidoreductase subunit E</fullName>
    </submittedName>
</protein>
<sequence>MDLHIHGDTASPQEREAVDGLLGPAPSAWMGGLRNLNEEGRIALVGGQESRTQRHRLIEAFHAVQGRIGWVSEGALNYICQRLSVPPAEAYGVATFYHLFSLSPRPSTVVHVCDDIACRIKGGENLCQDLEKTLGPSGSGSWQRSPCLGLCERAPAALTLQAATTPRGITLAPTSGEEITQGLKQNAWPVDEPFQNLSRSIPPSGSRELRLLKRIGKIDPESIEAYILSGGYARLKQALALGSEGVIREVLDSKLMGRGGAAFPTGRKWEAVAKAPAKPHYLVCNADESEPGTFKDRLLMEGDPFAVLEGMTIAGLATGCEKGFLYLRGEYPLAGKRLALALDLARFAGFLGENILESGLNFDIEIRRGAGAYICGEETALFNSIEGKRGEPRNKPPFPVQEGVFGKPTVINNVETLVNIPLILKEGGKAYAQLGTESSTGPKLFCLSGHVARPGVYETTFGPTLRQMIEIAGGVPEGRKIQAILLGGAAGVFVGPDQLDIPLTFEGTRAANATLGSGVIIIFDDRVDMTDILTRIAEFFRAESCGQCVPCRVGTVRQEELFHRLRSQQPLVSREEELNLLKEIGQVMRDASICGLGQTASSAVESALKNLKGLFAERGQP</sequence>
<dbReference type="Gene3D" id="3.40.50.11540">
    <property type="entry name" value="NADH-ubiquinone oxidoreductase 51kDa subunit"/>
    <property type="match status" value="1"/>
</dbReference>
<feature type="domain" description="NADH-ubiquinone oxidoreductase 51kDa subunit iron-sulphur binding" evidence="6">
    <location>
        <begin position="530"/>
        <end position="575"/>
    </location>
</feature>
<evidence type="ECO:0000259" key="6">
    <source>
        <dbReference type="SMART" id="SM00928"/>
    </source>
</evidence>
<dbReference type="Pfam" id="PF01512">
    <property type="entry name" value="Complex1_51K"/>
    <property type="match status" value="1"/>
</dbReference>
<dbReference type="KEGG" id="tsph:KIH39_23355"/>
<dbReference type="PANTHER" id="PTHR43578:SF3">
    <property type="entry name" value="NADH-QUINONE OXIDOREDUCTASE SUBUNIT F"/>
    <property type="match status" value="1"/>
</dbReference>
<evidence type="ECO:0000256" key="3">
    <source>
        <dbReference type="ARBA" id="ARBA00022723"/>
    </source>
</evidence>
<accession>A0A8E6B7B7</accession>
<dbReference type="InterPro" id="IPR037207">
    <property type="entry name" value="Nuop51_4Fe4S-bd_sf"/>
</dbReference>
<dbReference type="Proteomes" id="UP000676194">
    <property type="component" value="Chromosome"/>
</dbReference>
<dbReference type="Gene3D" id="1.10.10.1590">
    <property type="entry name" value="NADH-quinone oxidoreductase subunit E"/>
    <property type="match status" value="1"/>
</dbReference>
<gene>
    <name evidence="7" type="ORF">KIH39_23355</name>
</gene>
<evidence type="ECO:0000256" key="4">
    <source>
        <dbReference type="ARBA" id="ARBA00023004"/>
    </source>
</evidence>
<dbReference type="InterPro" id="IPR019575">
    <property type="entry name" value="Nuop51_4Fe4S-bd"/>
</dbReference>
<dbReference type="FunFam" id="3.40.50.11540:FF:000001">
    <property type="entry name" value="NADH dehydrogenase [ubiquinone] flavoprotein 1, mitochondrial"/>
    <property type="match status" value="1"/>
</dbReference>
<dbReference type="Gene3D" id="3.10.20.600">
    <property type="match status" value="1"/>
</dbReference>
<evidence type="ECO:0000256" key="2">
    <source>
        <dbReference type="ARBA" id="ARBA00022485"/>
    </source>
</evidence>
<dbReference type="Pfam" id="PF01257">
    <property type="entry name" value="2Fe-2S_thioredx"/>
    <property type="match status" value="1"/>
</dbReference>
<dbReference type="SUPFAM" id="SSF140490">
    <property type="entry name" value="Nqo1C-terminal domain-like"/>
    <property type="match status" value="1"/>
</dbReference>
<proteinExistence type="inferred from homology"/>
<evidence type="ECO:0000313" key="8">
    <source>
        <dbReference type="Proteomes" id="UP000676194"/>
    </source>
</evidence>
<evidence type="ECO:0000256" key="5">
    <source>
        <dbReference type="ARBA" id="ARBA00023014"/>
    </source>
</evidence>
<dbReference type="InterPro" id="IPR019554">
    <property type="entry name" value="Soluble_ligand-bd"/>
</dbReference>
<evidence type="ECO:0000313" key="7">
    <source>
        <dbReference type="EMBL" id="QVL31745.1"/>
    </source>
</evidence>
<name>A0A8E6B7B7_9BACT</name>
<keyword evidence="4" id="KW-0408">Iron</keyword>
<dbReference type="PROSITE" id="PS00645">
    <property type="entry name" value="COMPLEX1_51K_2"/>
    <property type="match status" value="1"/>
</dbReference>
<organism evidence="7 8">
    <name type="scientific">Telmatocola sphagniphila</name>
    <dbReference type="NCBI Taxonomy" id="1123043"/>
    <lineage>
        <taxon>Bacteria</taxon>
        <taxon>Pseudomonadati</taxon>
        <taxon>Planctomycetota</taxon>
        <taxon>Planctomycetia</taxon>
        <taxon>Gemmatales</taxon>
        <taxon>Gemmataceae</taxon>
    </lineage>
</organism>
<dbReference type="EMBL" id="CP074694">
    <property type="protein sequence ID" value="QVL31745.1"/>
    <property type="molecule type" value="Genomic_DNA"/>
</dbReference>
<dbReference type="PANTHER" id="PTHR43578">
    <property type="entry name" value="NADH-QUINONE OXIDOREDUCTASE SUBUNIT F"/>
    <property type="match status" value="1"/>
</dbReference>
<dbReference type="InterPro" id="IPR036249">
    <property type="entry name" value="Thioredoxin-like_sf"/>
</dbReference>
<keyword evidence="3" id="KW-0479">Metal-binding</keyword>
<keyword evidence="8" id="KW-1185">Reference proteome</keyword>